<dbReference type="InterPro" id="IPR000620">
    <property type="entry name" value="EamA_dom"/>
</dbReference>
<dbReference type="STRING" id="679901.Mzhil_1240"/>
<keyword evidence="1" id="KW-0812">Transmembrane</keyword>
<feature type="transmembrane region" description="Helical" evidence="1">
    <location>
        <begin position="248"/>
        <end position="265"/>
    </location>
</feature>
<dbReference type="Pfam" id="PF00892">
    <property type="entry name" value="EamA"/>
    <property type="match status" value="2"/>
</dbReference>
<evidence type="ECO:0000313" key="3">
    <source>
        <dbReference type="EMBL" id="AEH61094.1"/>
    </source>
</evidence>
<dbReference type="HOGENOM" id="CLU_033863_15_0_2"/>
<keyword evidence="1" id="KW-1133">Transmembrane helix</keyword>
<dbReference type="PANTHER" id="PTHR22911">
    <property type="entry name" value="ACYL-MALONYL CONDENSING ENZYME-RELATED"/>
    <property type="match status" value="1"/>
</dbReference>
<sequence>MTEVAINQNKAYINVVIGCLIAGMVGIFLKSINNMNIGSILFYRLLFGFIVLLLFIIATKKLNEIKLGQKKKYIALIGILNVITLFSYFSAIQYTNISIGVLLLYTAPVYVTLLSPIFLKEGISMQGMLGLLLSIGGIVMIVDPSNGALGGEYLNYTLGILFGLLAGLSFGTTIITVNYLKDSYTGLSQLFWSTGISIVILSPFAVNTCSQTLSDNITILISFGVLTTAIGALFYLSGIVRIKAQKAGVLALLEPVSGILFGFAILGDPIFASTIKGCSFILLGAMIVSMNNSQFTQIQKIANTMIGRSRKYPKNTENTGVESF</sequence>
<evidence type="ECO:0000313" key="4">
    <source>
        <dbReference type="Proteomes" id="UP000006622"/>
    </source>
</evidence>
<dbReference type="AlphaFoldDB" id="F7XMR9"/>
<dbReference type="RefSeq" id="WP_013898531.1">
    <property type="nucleotide sequence ID" value="NC_015676.1"/>
</dbReference>
<evidence type="ECO:0000259" key="2">
    <source>
        <dbReference type="Pfam" id="PF00892"/>
    </source>
</evidence>
<reference evidence="3 4" key="1">
    <citation type="submission" date="2010-07" db="EMBL/GenBank/DDBJ databases">
        <title>The complete genome of Methanosalsum zhilinae DSM 4017.</title>
        <authorList>
            <consortium name="US DOE Joint Genome Institute (JGI-PGF)"/>
            <person name="Lucas S."/>
            <person name="Copeland A."/>
            <person name="Lapidus A."/>
            <person name="Glavina del Rio T."/>
            <person name="Dalin E."/>
            <person name="Tice H."/>
            <person name="Bruce D."/>
            <person name="Goodwin L."/>
            <person name="Pitluck S."/>
            <person name="Kyrpides N."/>
            <person name="Mavromatis K."/>
            <person name="Ovchinnikova G."/>
            <person name="Daligault H."/>
            <person name="Detter J.C."/>
            <person name="Han C."/>
            <person name="Tapia R."/>
            <person name="Larimer F."/>
            <person name="Land M."/>
            <person name="Hauser L."/>
            <person name="Markowitz V."/>
            <person name="Cheng J.-F."/>
            <person name="Hugenholtz P."/>
            <person name="Woyke T."/>
            <person name="Wu D."/>
            <person name="Spring S."/>
            <person name="Schueler E."/>
            <person name="Brambilla E."/>
            <person name="Klenk H.-P."/>
            <person name="Eisen J.A."/>
        </authorList>
    </citation>
    <scope>NUCLEOTIDE SEQUENCE [LARGE SCALE GENOMIC DNA]</scope>
    <source>
        <strain evidence="4">DSM 4017 / NBRC 107636 / OCM 62 / WeN5</strain>
    </source>
</reference>
<dbReference type="GO" id="GO:0016020">
    <property type="term" value="C:membrane"/>
    <property type="evidence" value="ECO:0007669"/>
    <property type="project" value="InterPro"/>
</dbReference>
<keyword evidence="4" id="KW-1185">Reference proteome</keyword>
<feature type="transmembrane region" description="Helical" evidence="1">
    <location>
        <begin position="217"/>
        <end position="236"/>
    </location>
</feature>
<feature type="transmembrane region" description="Helical" evidence="1">
    <location>
        <begin position="73"/>
        <end position="91"/>
    </location>
</feature>
<feature type="transmembrane region" description="Helical" evidence="1">
    <location>
        <begin position="41"/>
        <end position="61"/>
    </location>
</feature>
<evidence type="ECO:0000256" key="1">
    <source>
        <dbReference type="SAM" id="Phobius"/>
    </source>
</evidence>
<feature type="transmembrane region" description="Helical" evidence="1">
    <location>
        <begin position="271"/>
        <end position="290"/>
    </location>
</feature>
<protein>
    <recommendedName>
        <fullName evidence="2">EamA domain-containing protein</fullName>
    </recommendedName>
</protein>
<proteinExistence type="predicted"/>
<dbReference type="Proteomes" id="UP000006622">
    <property type="component" value="Chromosome"/>
</dbReference>
<feature type="transmembrane region" description="Helical" evidence="1">
    <location>
        <begin position="154"/>
        <end position="180"/>
    </location>
</feature>
<gene>
    <name evidence="3" type="ordered locus">Mzhil_1240</name>
</gene>
<dbReference type="SUPFAM" id="SSF103481">
    <property type="entry name" value="Multidrug resistance efflux transporter EmrE"/>
    <property type="match status" value="2"/>
</dbReference>
<dbReference type="PANTHER" id="PTHR22911:SF79">
    <property type="entry name" value="MOBA-LIKE NTP TRANSFERASE DOMAIN-CONTAINING PROTEIN"/>
    <property type="match status" value="1"/>
</dbReference>
<feature type="transmembrane region" description="Helical" evidence="1">
    <location>
        <begin position="12"/>
        <end position="29"/>
    </location>
</feature>
<feature type="transmembrane region" description="Helical" evidence="1">
    <location>
        <begin position="97"/>
        <end position="119"/>
    </location>
</feature>
<accession>F7XMR9</accession>
<name>F7XMR9_METZD</name>
<feature type="transmembrane region" description="Helical" evidence="1">
    <location>
        <begin position="126"/>
        <end position="142"/>
    </location>
</feature>
<organism evidence="3 4">
    <name type="scientific">Methanosalsum zhilinae (strain DSM 4017 / NBRC 107636 / OCM 62 / WeN5)</name>
    <name type="common">Methanohalophilus zhilinae</name>
    <dbReference type="NCBI Taxonomy" id="679901"/>
    <lineage>
        <taxon>Archaea</taxon>
        <taxon>Methanobacteriati</taxon>
        <taxon>Methanobacteriota</taxon>
        <taxon>Stenosarchaea group</taxon>
        <taxon>Methanomicrobia</taxon>
        <taxon>Methanosarcinales</taxon>
        <taxon>Methanosarcinaceae</taxon>
        <taxon>Methanosalsum</taxon>
    </lineage>
</organism>
<dbReference type="GeneID" id="80458008"/>
<dbReference type="InterPro" id="IPR037185">
    <property type="entry name" value="EmrE-like"/>
</dbReference>
<feature type="domain" description="EamA" evidence="2">
    <location>
        <begin position="158"/>
        <end position="289"/>
    </location>
</feature>
<dbReference type="OrthoDB" id="148240at2157"/>
<feature type="transmembrane region" description="Helical" evidence="1">
    <location>
        <begin position="187"/>
        <end position="205"/>
    </location>
</feature>
<keyword evidence="1" id="KW-0472">Membrane</keyword>
<feature type="domain" description="EamA" evidence="2">
    <location>
        <begin position="10"/>
        <end position="142"/>
    </location>
</feature>
<dbReference type="EMBL" id="CP002101">
    <property type="protein sequence ID" value="AEH61094.1"/>
    <property type="molecule type" value="Genomic_DNA"/>
</dbReference>
<dbReference type="KEGG" id="mzh:Mzhil_1240"/>